<dbReference type="Gene3D" id="3.20.20.140">
    <property type="entry name" value="Metal-dependent hydrolases"/>
    <property type="match status" value="1"/>
</dbReference>
<dbReference type="Pfam" id="PF12228">
    <property type="entry name" value="DUF3604"/>
    <property type="match status" value="1"/>
</dbReference>
<dbReference type="SUPFAM" id="SSF89550">
    <property type="entry name" value="PHP domain-like"/>
    <property type="match status" value="1"/>
</dbReference>
<name>B4D8K7_9BACT</name>
<dbReference type="STRING" id="497964.CfE428DRAFT_5247"/>
<dbReference type="RefSeq" id="WP_006982568.1">
    <property type="nucleotide sequence ID" value="NZ_ABVL01000022.1"/>
</dbReference>
<reference evidence="3 4" key="1">
    <citation type="journal article" date="2011" name="J. Bacteriol.">
        <title>Genome sequence of Chthoniobacter flavus Ellin428, an aerobic heterotrophic soil bacterium.</title>
        <authorList>
            <person name="Kant R."/>
            <person name="van Passel M.W."/>
            <person name="Palva A."/>
            <person name="Lucas S."/>
            <person name="Lapidus A."/>
            <person name="Glavina Del Rio T."/>
            <person name="Dalin E."/>
            <person name="Tice H."/>
            <person name="Bruce D."/>
            <person name="Goodwin L."/>
            <person name="Pitluck S."/>
            <person name="Larimer F.W."/>
            <person name="Land M.L."/>
            <person name="Hauser L."/>
            <person name="Sangwan P."/>
            <person name="de Vos W.M."/>
            <person name="Janssen P.H."/>
            <person name="Smidt H."/>
        </authorList>
    </citation>
    <scope>NUCLEOTIDE SEQUENCE [LARGE SCALE GENOMIC DNA]</scope>
    <source>
        <strain evidence="3 4">Ellin428</strain>
    </source>
</reference>
<dbReference type="EMBL" id="ABVL01000022">
    <property type="protein sequence ID" value="EDY17229.1"/>
    <property type="molecule type" value="Genomic_DNA"/>
</dbReference>
<feature type="region of interest" description="Disordered" evidence="1">
    <location>
        <begin position="463"/>
        <end position="498"/>
    </location>
</feature>
<feature type="chain" id="PRO_5002800642" evidence="2">
    <location>
        <begin position="20"/>
        <end position="1008"/>
    </location>
</feature>
<feature type="region of interest" description="Disordered" evidence="1">
    <location>
        <begin position="582"/>
        <end position="601"/>
    </location>
</feature>
<dbReference type="InParanoid" id="B4D8K7"/>
<organism evidence="3 4">
    <name type="scientific">Chthoniobacter flavus Ellin428</name>
    <dbReference type="NCBI Taxonomy" id="497964"/>
    <lineage>
        <taxon>Bacteria</taxon>
        <taxon>Pseudomonadati</taxon>
        <taxon>Verrucomicrobiota</taxon>
        <taxon>Spartobacteria</taxon>
        <taxon>Chthoniobacterales</taxon>
        <taxon>Chthoniobacteraceae</taxon>
        <taxon>Chthoniobacter</taxon>
    </lineage>
</organism>
<dbReference type="Proteomes" id="UP000005824">
    <property type="component" value="Unassembled WGS sequence"/>
</dbReference>
<evidence type="ECO:0000256" key="2">
    <source>
        <dbReference type="SAM" id="SignalP"/>
    </source>
</evidence>
<evidence type="ECO:0000313" key="3">
    <source>
        <dbReference type="EMBL" id="EDY17229.1"/>
    </source>
</evidence>
<dbReference type="AlphaFoldDB" id="B4D8K7"/>
<dbReference type="InterPro" id="IPR022028">
    <property type="entry name" value="DUF3604"/>
</dbReference>
<dbReference type="InterPro" id="IPR016195">
    <property type="entry name" value="Pol/histidinol_Pase-like"/>
</dbReference>
<feature type="signal peptide" evidence="2">
    <location>
        <begin position="1"/>
        <end position="19"/>
    </location>
</feature>
<protein>
    <submittedName>
        <fullName evidence="3">Uncharacterized protein</fullName>
    </submittedName>
</protein>
<keyword evidence="2" id="KW-0732">Signal</keyword>
<dbReference type="eggNOG" id="COG4692">
    <property type="taxonomic scope" value="Bacteria"/>
</dbReference>
<evidence type="ECO:0000256" key="1">
    <source>
        <dbReference type="SAM" id="MobiDB-lite"/>
    </source>
</evidence>
<gene>
    <name evidence="3" type="ORF">CfE428DRAFT_5247</name>
</gene>
<keyword evidence="4" id="KW-1185">Reference proteome</keyword>
<feature type="compositionally biased region" description="Basic and acidic residues" evidence="1">
    <location>
        <begin position="488"/>
        <end position="498"/>
    </location>
</feature>
<comment type="caution">
    <text evidence="3">The sequence shown here is derived from an EMBL/GenBank/DDBJ whole genome shotgun (WGS) entry which is preliminary data.</text>
</comment>
<accession>B4D8K7</accession>
<evidence type="ECO:0000313" key="4">
    <source>
        <dbReference type="Proteomes" id="UP000005824"/>
    </source>
</evidence>
<proteinExistence type="predicted"/>
<sequence length="1008" mass="111555">MKPSLLPLVLALSTTAAFADDIGVKVRLGLEDKEATDWSGTVSVTPGSVSLIGGWRFAQQDKVDGTSGWACRTRPNTVANRRRSNNPGKEATRPANAVTSLPLGDNGVLITFTGVTEDSHVTIKTKQGEFTFAFSEITPGKIVPELNGAVEVERTAAAQTFTTDAKTDEDYPSGAVAADGTVWTAWQSFTPGLDRAERARSYDKEPADLKFLATPPGGDQLWLRPLNGEAIAITQTGRDIYKSAVAVDGRGLVWVIWAENAGYKPFPDNPRSNFDIFARSYDPKTKKLSEPAQLSDSPENDVWPVAATDSDGHVWVAWQGARENVFHIFQRHQTKDGWSPAEPVSTQKRNCWAPAIATTAGKVAIAWDTYEKGDYDVWMREFAAGKASDARPVADTPDYEARPAMTYDKTGALWIAWEKSGPTWGKDWGALVKDKGIPLYRDRQIGLAVLKDGQWMEPEGSFKPVLPGAGGPRKRQRNARVPALEPGAESRKAGQEAEATKNFPHNNLARIVCDKGGRIWLFCRSRQNDFRTPLGSLWFDWACYTDGDHWTGPLLMPHSDNLMYNVPVVLPTGEGLTMVHSSDHRQDRHIVKRGNGPGGNLSLEAENDPYDNDLYVSHLQATGPAQAAKLIAAKVQPDPQAGPSPATVKEREDIANVHAYRTEFDGKKLQIERGEFHRHTEISGDGGNDGPLEDMWRYAIDVAGMDWLGCGDHDNGAGREYPWWLTQKTTDAFYLPGAFNALYTYERSVRYPEGHRNVIFTRRGIRTLPRLPISLRDNPAPAPDTLMLYKYLHFFHGICASHTSATDMGTDWRNNDPQVEPFVEIYQGARQNYERPGAPRSPTADDAIGGWEPLGFVNLALKKGYRLSFESSSDHGSTHISYALAYAENSSREAIFNAMQARHVYASTTNIVADFRCGPHMMGDEFTTSEAPKFKIHLEGTGAFSKVVFVKDDEEIFTATPNSQKCDVEWTDPKPAAGQTSYYYVRGEQANGELVWASPMWIKFEPKK</sequence>